<protein>
    <submittedName>
        <fullName evidence="2">Uncharacterized protein</fullName>
    </submittedName>
</protein>
<dbReference type="PROSITE" id="PS51257">
    <property type="entry name" value="PROKAR_LIPOPROTEIN"/>
    <property type="match status" value="1"/>
</dbReference>
<keyword evidence="1" id="KW-0732">Signal</keyword>
<dbReference type="EMBL" id="JADNRY010000014">
    <property type="protein sequence ID" value="KAF9074099.1"/>
    <property type="molecule type" value="Genomic_DNA"/>
</dbReference>
<gene>
    <name evidence="2" type="ORF">BDP27DRAFT_1317309</name>
</gene>
<organism evidence="2 3">
    <name type="scientific">Rhodocollybia butyracea</name>
    <dbReference type="NCBI Taxonomy" id="206335"/>
    <lineage>
        <taxon>Eukaryota</taxon>
        <taxon>Fungi</taxon>
        <taxon>Dikarya</taxon>
        <taxon>Basidiomycota</taxon>
        <taxon>Agaricomycotina</taxon>
        <taxon>Agaricomycetes</taxon>
        <taxon>Agaricomycetidae</taxon>
        <taxon>Agaricales</taxon>
        <taxon>Marasmiineae</taxon>
        <taxon>Omphalotaceae</taxon>
        <taxon>Rhodocollybia</taxon>
    </lineage>
</organism>
<evidence type="ECO:0000313" key="3">
    <source>
        <dbReference type="Proteomes" id="UP000772434"/>
    </source>
</evidence>
<evidence type="ECO:0000313" key="2">
    <source>
        <dbReference type="EMBL" id="KAF9074099.1"/>
    </source>
</evidence>
<dbReference type="Proteomes" id="UP000772434">
    <property type="component" value="Unassembled WGS sequence"/>
</dbReference>
<name>A0A9P5PX03_9AGAR</name>
<comment type="caution">
    <text evidence="2">The sequence shown here is derived from an EMBL/GenBank/DDBJ whole genome shotgun (WGS) entry which is preliminary data.</text>
</comment>
<feature type="signal peptide" evidence="1">
    <location>
        <begin position="1"/>
        <end position="17"/>
    </location>
</feature>
<reference evidence="2" key="1">
    <citation type="submission" date="2020-11" db="EMBL/GenBank/DDBJ databases">
        <authorList>
            <consortium name="DOE Joint Genome Institute"/>
            <person name="Ahrendt S."/>
            <person name="Riley R."/>
            <person name="Andreopoulos W."/>
            <person name="Labutti K."/>
            <person name="Pangilinan J."/>
            <person name="Ruiz-Duenas F.J."/>
            <person name="Barrasa J.M."/>
            <person name="Sanchez-Garcia M."/>
            <person name="Camarero S."/>
            <person name="Miyauchi S."/>
            <person name="Serrano A."/>
            <person name="Linde D."/>
            <person name="Babiker R."/>
            <person name="Drula E."/>
            <person name="Ayuso-Fernandez I."/>
            <person name="Pacheco R."/>
            <person name="Padilla G."/>
            <person name="Ferreira P."/>
            <person name="Barriuso J."/>
            <person name="Kellner H."/>
            <person name="Castanera R."/>
            <person name="Alfaro M."/>
            <person name="Ramirez L."/>
            <person name="Pisabarro A.G."/>
            <person name="Kuo A."/>
            <person name="Tritt A."/>
            <person name="Lipzen A."/>
            <person name="He G."/>
            <person name="Yan M."/>
            <person name="Ng V."/>
            <person name="Cullen D."/>
            <person name="Martin F."/>
            <person name="Rosso M.-N."/>
            <person name="Henrissat B."/>
            <person name="Hibbett D."/>
            <person name="Martinez A.T."/>
            <person name="Grigoriev I.V."/>
        </authorList>
    </citation>
    <scope>NUCLEOTIDE SEQUENCE</scope>
    <source>
        <strain evidence="2">AH 40177</strain>
    </source>
</reference>
<evidence type="ECO:0000256" key="1">
    <source>
        <dbReference type="SAM" id="SignalP"/>
    </source>
</evidence>
<sequence>MRSALLLFTLIAGSILAACPLPMDSLTAMPWPGSSVHEDRIIVTLTDGKTHSKLEHTGPRSIAVRITNEKIGKLPDWRRRLSKVIFTQTLGMKVSENPVTYEGLYAPRDPNGQDWIYFTLAGWKDCTKKSPCLGWIARGGVIGSDGTRNDKNRQVYIGISSDPNFVHDVIGRPSEQEGRTVTKTVGMQGEWDALLVQSKSYCMVNPNLATVTFVDDRGAHMLTGLTKLDVSIHGMFTQVIKDALHLQFSGSITFEGYYDPVFVEVDPHRPSHLGERHWHYFELIGGDRRCTIVSPCFGFYTAECLAVVIPVTQPSPLRFETLGTYGILCAEMMAKFEKHFMKDYVWLVSEE</sequence>
<accession>A0A9P5PX03</accession>
<proteinExistence type="predicted"/>
<dbReference type="AlphaFoldDB" id="A0A9P5PX03"/>
<keyword evidence="3" id="KW-1185">Reference proteome</keyword>
<feature type="chain" id="PRO_5040319989" evidence="1">
    <location>
        <begin position="18"/>
        <end position="351"/>
    </location>
</feature>